<dbReference type="AlphaFoldDB" id="A0A0H1ICV9"/>
<evidence type="ECO:0000313" key="3">
    <source>
        <dbReference type="EMBL" id="OCM70919.1"/>
    </source>
</evidence>
<dbReference type="Proteomes" id="UP000035174">
    <property type="component" value="Unassembled WGS sequence"/>
</dbReference>
<reference evidence="3 6" key="2">
    <citation type="journal article" date="2016" name="Sci. Rep.">
        <title>Serotype IV Streptococcus agalactiae ST-452 has arisen from large genomic recombination events between CC23 and the hypervirulent CC17 lineages.</title>
        <authorList>
            <person name="Campisi E."/>
            <person name="Rinaudo C.D."/>
            <person name="Donati C."/>
            <person name="Barucco M."/>
            <person name="Torricelli G."/>
            <person name="Edwards M.S."/>
            <person name="Baker C.J."/>
            <person name="Margarit I."/>
            <person name="Rosini R."/>
        </authorList>
    </citation>
    <scope>NUCLEOTIDE SEQUENCE [LARGE SCALE GENOMIC DNA]</scope>
    <source>
        <strain evidence="3 6">CZ-PW-140</strain>
    </source>
</reference>
<dbReference type="RefSeq" id="WP_000185054.1">
    <property type="nucleotide sequence ID" value="NZ_AP018935.1"/>
</dbReference>
<organism evidence="4 7">
    <name type="scientific">Streptococcus agalactiae</name>
    <dbReference type="NCBI Taxonomy" id="1311"/>
    <lineage>
        <taxon>Bacteria</taxon>
        <taxon>Bacillati</taxon>
        <taxon>Bacillota</taxon>
        <taxon>Bacilli</taxon>
        <taxon>Lactobacillales</taxon>
        <taxon>Streptococcaceae</taxon>
        <taxon>Streptococcus</taxon>
    </lineage>
</organism>
<feature type="transmembrane region" description="Helical" evidence="1">
    <location>
        <begin position="202"/>
        <end position="227"/>
    </location>
</feature>
<evidence type="ECO:0000313" key="6">
    <source>
        <dbReference type="Proteomes" id="UP000093122"/>
    </source>
</evidence>
<dbReference type="PANTHER" id="PTHR40076">
    <property type="entry name" value="MEMBRANE PROTEIN-RELATED"/>
    <property type="match status" value="1"/>
</dbReference>
<evidence type="ECO:0000313" key="4">
    <source>
        <dbReference type="EMBL" id="RDY91180.1"/>
    </source>
</evidence>
<keyword evidence="1" id="KW-0812">Transmembrane</keyword>
<feature type="transmembrane region" description="Helical" evidence="1">
    <location>
        <begin position="55"/>
        <end position="76"/>
    </location>
</feature>
<feature type="transmembrane region" description="Helical" evidence="1">
    <location>
        <begin position="23"/>
        <end position="43"/>
    </location>
</feature>
<name>A0A0H1ICV9_STRAG</name>
<feature type="transmembrane region" description="Helical" evidence="1">
    <location>
        <begin position="97"/>
        <end position="126"/>
    </location>
</feature>
<dbReference type="EMBL" id="MAWT01000042">
    <property type="protein sequence ID" value="OCM70919.1"/>
    <property type="molecule type" value="Genomic_DNA"/>
</dbReference>
<dbReference type="EMBL" id="LCVB01000033">
    <property type="protein sequence ID" value="KLJ28033.1"/>
    <property type="molecule type" value="Genomic_DNA"/>
</dbReference>
<reference evidence="4 7" key="3">
    <citation type="journal article" date="2018" name="Emerg. Microbes Infect.">
        <title>Phenotypic and molecular analysis of nontypeable Group B streptococci: identification of cps2a and hybrid cps2a/cps5 Group B streptococcal capsule gene clusters.</title>
        <authorList>
            <person name="Alhhazmi A."/>
            <person name="Tyrrell G.J."/>
        </authorList>
    </citation>
    <scope>NUCLEOTIDE SEQUENCE [LARGE SCALE GENOMIC DNA]</scope>
    <source>
        <strain evidence="4 7">PLGBS17</strain>
    </source>
</reference>
<evidence type="ECO:0000256" key="1">
    <source>
        <dbReference type="SAM" id="Phobius"/>
    </source>
</evidence>
<feature type="transmembrane region" description="Helical" evidence="1">
    <location>
        <begin position="138"/>
        <end position="156"/>
    </location>
</feature>
<protein>
    <submittedName>
        <fullName evidence="4">DUF975 domain-containing protein</fullName>
    </submittedName>
    <submittedName>
        <fullName evidence="2">Membrane protein</fullName>
    </submittedName>
</protein>
<evidence type="ECO:0000313" key="5">
    <source>
        <dbReference type="Proteomes" id="UP000035174"/>
    </source>
</evidence>
<dbReference type="InterPro" id="IPR010380">
    <property type="entry name" value="DUF975"/>
</dbReference>
<proteinExistence type="predicted"/>
<evidence type="ECO:0000313" key="2">
    <source>
        <dbReference type="EMBL" id="KLJ28033.1"/>
    </source>
</evidence>
<dbReference type="Proteomes" id="UP000093122">
    <property type="component" value="Unassembled WGS sequence"/>
</dbReference>
<dbReference type="Proteomes" id="UP000256718">
    <property type="component" value="Unassembled WGS sequence"/>
</dbReference>
<keyword evidence="1" id="KW-1133">Transmembrane helix</keyword>
<accession>A0A0H1ICV9</accession>
<dbReference type="Pfam" id="PF06161">
    <property type="entry name" value="DUF975"/>
    <property type="match status" value="1"/>
</dbReference>
<reference evidence="2 5" key="1">
    <citation type="journal article" date="2015" name="PLoS ONE">
        <title>Genomic analysis reveals the molecular basis for capsule loss in the group B streptococcus population.</title>
        <authorList>
            <consortium name="DEVANI Consortium"/>
            <person name="Rosini R."/>
            <person name="Campisi E."/>
            <person name="De Chiara M."/>
            <person name="Tettelin H."/>
            <person name="Rinaudo D."/>
            <person name="Toniolo C."/>
            <person name="Metruccio M."/>
            <person name="Guidotti S."/>
            <person name="Sorensen U.B."/>
            <person name="Kilian M."/>
            <person name="Ramirez M."/>
            <person name="Janulczyk R."/>
            <person name="Donati C."/>
            <person name="Grandi G."/>
            <person name="Margarit I."/>
        </authorList>
    </citation>
    <scope>NUCLEOTIDE SEQUENCE [LARGE SCALE GENOMIC DNA]</scope>
    <source>
        <strain evidence="2 5">ES-PW-063</strain>
    </source>
</reference>
<gene>
    <name evidence="3" type="ORF">AX245_03585</name>
    <name evidence="4" type="ORF">C4618_01500</name>
    <name evidence="2" type="ORF">WA45_09195</name>
</gene>
<sequence length="246" mass="28434">MTNSEIKNEAKTILSNLQGKNQLFLLPILLSIITLYISFYYQYNNMTLLDFFVPLPVYFFYTLFIISVSFVMLDVVKNQKLNVRFSDNTYVFSSHIFWKLLSVLVLKGLILSFFYLLSTFGLLIIISSFRLLLSGNLILAPVLIVVSSLITTKAVIKLVQQYYSYSISTLVFYTQLESGNYEGPSKVLVASRELMNGNKLRLFLLDLSFIGWQFLTIFSFGLVYIYLLPYQTTARLIFYRNITKNS</sequence>
<comment type="caution">
    <text evidence="4">The sequence shown here is derived from an EMBL/GenBank/DDBJ whole genome shotgun (WGS) entry which is preliminary data.</text>
</comment>
<dbReference type="EMBL" id="QHGZ01000047">
    <property type="protein sequence ID" value="RDY91180.1"/>
    <property type="molecule type" value="Genomic_DNA"/>
</dbReference>
<dbReference type="PANTHER" id="PTHR40076:SF1">
    <property type="entry name" value="MEMBRANE PROTEIN"/>
    <property type="match status" value="1"/>
</dbReference>
<keyword evidence="1" id="KW-0472">Membrane</keyword>
<evidence type="ECO:0000313" key="7">
    <source>
        <dbReference type="Proteomes" id="UP000256718"/>
    </source>
</evidence>